<evidence type="ECO:0000256" key="4">
    <source>
        <dbReference type="ARBA" id="ARBA00022842"/>
    </source>
</evidence>
<dbReference type="Proteomes" id="UP000619534">
    <property type="component" value="Unassembled WGS sequence"/>
</dbReference>
<protein>
    <recommendedName>
        <fullName evidence="9">Thiamine-phosphate synthase</fullName>
        <shortName evidence="9">TP synthase</shortName>
        <shortName evidence="9">TPS</shortName>
        <ecNumber evidence="9">2.5.1.3</ecNumber>
    </recommendedName>
    <alternativeName>
        <fullName evidence="9">Thiamine-phosphate pyrophosphorylase</fullName>
        <shortName evidence="9">TMP pyrophosphorylase</shortName>
        <shortName evidence="9">TMP-PPase</shortName>
    </alternativeName>
</protein>
<sequence>MKLKDRLHKYLVMGSVNCDRAPEEILREAIKGGITAFQYREKGEGALQGKEKLQLGLLLRQICKQHGVLFIINDDTDLAEALNADGIHVGQSDESPAALREVFPDKIIGLSVSSWAEVEKSPIGAVDYLGAGPMFSTTSKADAKNPVGPEWVRELRKKYPSIPIVGIGGISCGNSNDVLSAGADGVAVISAVTQAADIPQAVRQL</sequence>
<dbReference type="SUPFAM" id="SSF51391">
    <property type="entry name" value="Thiamin phosphate synthase"/>
    <property type="match status" value="1"/>
</dbReference>
<feature type="binding site" evidence="9">
    <location>
        <position position="73"/>
    </location>
    <ligand>
        <name>4-amino-2-methyl-5-(diphosphooxymethyl)pyrimidine</name>
        <dbReference type="ChEBI" id="CHEBI:57841"/>
    </ligand>
</feature>
<name>A0ABQ1PFL2_9BACI</name>
<evidence type="ECO:0000256" key="1">
    <source>
        <dbReference type="ARBA" id="ARBA00005165"/>
    </source>
</evidence>
<dbReference type="InterPro" id="IPR013785">
    <property type="entry name" value="Aldolase_TIM"/>
</dbReference>
<comment type="caution">
    <text evidence="13">The sequence shown here is derived from an EMBL/GenBank/DDBJ whole genome shotgun (WGS) entry which is preliminary data.</text>
</comment>
<keyword evidence="5 9" id="KW-0784">Thiamine biosynthesis</keyword>
<keyword evidence="14" id="KW-1185">Reference proteome</keyword>
<evidence type="ECO:0000256" key="2">
    <source>
        <dbReference type="ARBA" id="ARBA00022679"/>
    </source>
</evidence>
<dbReference type="HAMAP" id="MF_00097">
    <property type="entry name" value="TMP_synthase"/>
    <property type="match status" value="1"/>
</dbReference>
<evidence type="ECO:0000256" key="5">
    <source>
        <dbReference type="ARBA" id="ARBA00022977"/>
    </source>
</evidence>
<evidence type="ECO:0000313" key="14">
    <source>
        <dbReference type="Proteomes" id="UP000619534"/>
    </source>
</evidence>
<evidence type="ECO:0000313" key="13">
    <source>
        <dbReference type="EMBL" id="GGC96217.1"/>
    </source>
</evidence>
<feature type="domain" description="Thiamine phosphate synthase/TenI" evidence="12">
    <location>
        <begin position="10"/>
        <end position="192"/>
    </location>
</feature>
<dbReference type="EC" id="2.5.1.3" evidence="9"/>
<evidence type="ECO:0000256" key="7">
    <source>
        <dbReference type="ARBA" id="ARBA00047851"/>
    </source>
</evidence>
<feature type="binding site" evidence="9">
    <location>
        <position position="140"/>
    </location>
    <ligand>
        <name>4-amino-2-methyl-5-(diphosphooxymethyl)pyrimidine</name>
        <dbReference type="ChEBI" id="CHEBI:57841"/>
    </ligand>
</feature>
<feature type="binding site" evidence="9">
    <location>
        <begin position="137"/>
        <end position="139"/>
    </location>
    <ligand>
        <name>2-[(2R,5Z)-2-carboxy-4-methylthiazol-5(2H)-ylidene]ethyl phosphate</name>
        <dbReference type="ChEBI" id="CHEBI:62899"/>
    </ligand>
</feature>
<dbReference type="InterPro" id="IPR022998">
    <property type="entry name" value="ThiamineP_synth_TenI"/>
</dbReference>
<feature type="binding site" evidence="9">
    <location>
        <position position="111"/>
    </location>
    <ligand>
        <name>4-amino-2-methyl-5-(diphosphooxymethyl)pyrimidine</name>
        <dbReference type="ChEBI" id="CHEBI:57841"/>
    </ligand>
</feature>
<keyword evidence="4 9" id="KW-0460">Magnesium</keyword>
<dbReference type="EMBL" id="BMCJ01000005">
    <property type="protein sequence ID" value="GGC96217.1"/>
    <property type="molecule type" value="Genomic_DNA"/>
</dbReference>
<evidence type="ECO:0000256" key="10">
    <source>
        <dbReference type="RuleBase" id="RU003826"/>
    </source>
</evidence>
<dbReference type="NCBIfam" id="TIGR00693">
    <property type="entry name" value="thiE"/>
    <property type="match status" value="1"/>
</dbReference>
<feature type="binding site" evidence="9">
    <location>
        <begin position="38"/>
        <end position="42"/>
    </location>
    <ligand>
        <name>4-amino-2-methyl-5-(diphosphooxymethyl)pyrimidine</name>
        <dbReference type="ChEBI" id="CHEBI:57841"/>
    </ligand>
</feature>
<keyword evidence="2 9" id="KW-0808">Transferase</keyword>
<feature type="binding site" evidence="9">
    <location>
        <position position="169"/>
    </location>
    <ligand>
        <name>2-[(2R,5Z)-2-carboxy-4-methylthiazol-5(2H)-ylidene]ethyl phosphate</name>
        <dbReference type="ChEBI" id="CHEBI:62899"/>
    </ligand>
</feature>
<reference evidence="14" key="1">
    <citation type="journal article" date="2019" name="Int. J. Syst. Evol. Microbiol.">
        <title>The Global Catalogue of Microorganisms (GCM) 10K type strain sequencing project: providing services to taxonomists for standard genome sequencing and annotation.</title>
        <authorList>
            <consortium name="The Broad Institute Genomics Platform"/>
            <consortium name="The Broad Institute Genome Sequencing Center for Infectious Disease"/>
            <person name="Wu L."/>
            <person name="Ma J."/>
        </authorList>
    </citation>
    <scope>NUCLEOTIDE SEQUENCE [LARGE SCALE GENOMIC DNA]</scope>
    <source>
        <strain evidence="14">CCM 7282</strain>
    </source>
</reference>
<evidence type="ECO:0000256" key="9">
    <source>
        <dbReference type="HAMAP-Rule" id="MF_00097"/>
    </source>
</evidence>
<evidence type="ECO:0000256" key="11">
    <source>
        <dbReference type="RuleBase" id="RU004253"/>
    </source>
</evidence>
<feature type="binding site" evidence="9">
    <location>
        <position position="93"/>
    </location>
    <ligand>
        <name>Mg(2+)</name>
        <dbReference type="ChEBI" id="CHEBI:18420"/>
    </ligand>
</feature>
<gene>
    <name evidence="9 13" type="primary">thiE</name>
    <name evidence="13" type="ORF">GCM10007216_28740</name>
</gene>
<comment type="pathway">
    <text evidence="1 9 11">Cofactor biosynthesis; thiamine diphosphate biosynthesis; thiamine phosphate from 4-amino-2-methyl-5-diphosphomethylpyrimidine and 4-methyl-5-(2-phosphoethyl)-thiazole: step 1/1.</text>
</comment>
<dbReference type="PANTHER" id="PTHR20857:SF15">
    <property type="entry name" value="THIAMINE-PHOSPHATE SYNTHASE"/>
    <property type="match status" value="1"/>
</dbReference>
<evidence type="ECO:0000259" key="12">
    <source>
        <dbReference type="Pfam" id="PF02581"/>
    </source>
</evidence>
<dbReference type="PANTHER" id="PTHR20857">
    <property type="entry name" value="THIAMINE-PHOSPHATE PYROPHOSPHORYLASE"/>
    <property type="match status" value="1"/>
</dbReference>
<feature type="binding site" evidence="9">
    <location>
        <begin position="189"/>
        <end position="190"/>
    </location>
    <ligand>
        <name>2-[(2R,5Z)-2-carboxy-4-methylthiazol-5(2H)-ylidene]ethyl phosphate</name>
        <dbReference type="ChEBI" id="CHEBI:62899"/>
    </ligand>
</feature>
<dbReference type="InterPro" id="IPR036206">
    <property type="entry name" value="ThiamineP_synth_sf"/>
</dbReference>
<comment type="cofactor">
    <cofactor evidence="9">
        <name>Mg(2+)</name>
        <dbReference type="ChEBI" id="CHEBI:18420"/>
    </cofactor>
    <text evidence="9">Binds 1 Mg(2+) ion per subunit.</text>
</comment>
<evidence type="ECO:0000256" key="8">
    <source>
        <dbReference type="ARBA" id="ARBA00047883"/>
    </source>
</evidence>
<evidence type="ECO:0000256" key="6">
    <source>
        <dbReference type="ARBA" id="ARBA00047334"/>
    </source>
</evidence>
<dbReference type="RefSeq" id="WP_082411961.1">
    <property type="nucleotide sequence ID" value="NZ_BMCJ01000005.1"/>
</dbReference>
<comment type="catalytic activity">
    <reaction evidence="8 9 10">
        <text>2-[(2R,5Z)-2-carboxy-4-methylthiazol-5(2H)-ylidene]ethyl phosphate + 4-amino-2-methyl-5-(diphosphooxymethyl)pyrimidine + 2 H(+) = thiamine phosphate + CO2 + diphosphate</text>
        <dbReference type="Rhea" id="RHEA:47844"/>
        <dbReference type="ChEBI" id="CHEBI:15378"/>
        <dbReference type="ChEBI" id="CHEBI:16526"/>
        <dbReference type="ChEBI" id="CHEBI:33019"/>
        <dbReference type="ChEBI" id="CHEBI:37575"/>
        <dbReference type="ChEBI" id="CHEBI:57841"/>
        <dbReference type="ChEBI" id="CHEBI:62899"/>
        <dbReference type="EC" id="2.5.1.3"/>
    </reaction>
</comment>
<proteinExistence type="inferred from homology"/>
<dbReference type="Gene3D" id="3.20.20.70">
    <property type="entry name" value="Aldolase class I"/>
    <property type="match status" value="1"/>
</dbReference>
<dbReference type="InterPro" id="IPR034291">
    <property type="entry name" value="TMP_synthase"/>
</dbReference>
<accession>A0ABQ1PFL2</accession>
<keyword evidence="3 9" id="KW-0479">Metal-binding</keyword>
<feature type="binding site" evidence="9">
    <location>
        <position position="74"/>
    </location>
    <ligand>
        <name>Mg(2+)</name>
        <dbReference type="ChEBI" id="CHEBI:18420"/>
    </ligand>
</feature>
<comment type="function">
    <text evidence="9">Condenses 4-methyl-5-(beta-hydroxyethyl)thiazole monophosphate (THZ-P) and 2-methyl-4-amino-5-hydroxymethyl pyrimidine pyrophosphate (HMP-PP) to form thiamine monophosphate (TMP).</text>
</comment>
<dbReference type="Pfam" id="PF02581">
    <property type="entry name" value="TMP-TENI"/>
    <property type="match status" value="1"/>
</dbReference>
<comment type="catalytic activity">
    <reaction evidence="6 9 10">
        <text>4-methyl-5-(2-phosphooxyethyl)-thiazole + 4-amino-2-methyl-5-(diphosphooxymethyl)pyrimidine + H(+) = thiamine phosphate + diphosphate</text>
        <dbReference type="Rhea" id="RHEA:22328"/>
        <dbReference type="ChEBI" id="CHEBI:15378"/>
        <dbReference type="ChEBI" id="CHEBI:33019"/>
        <dbReference type="ChEBI" id="CHEBI:37575"/>
        <dbReference type="ChEBI" id="CHEBI:57841"/>
        <dbReference type="ChEBI" id="CHEBI:58296"/>
        <dbReference type="EC" id="2.5.1.3"/>
    </reaction>
</comment>
<comment type="similarity">
    <text evidence="9 10">Belongs to the thiamine-phosphate synthase family.</text>
</comment>
<comment type="catalytic activity">
    <reaction evidence="7 9 10">
        <text>2-(2-carboxy-4-methylthiazol-5-yl)ethyl phosphate + 4-amino-2-methyl-5-(diphosphooxymethyl)pyrimidine + 2 H(+) = thiamine phosphate + CO2 + diphosphate</text>
        <dbReference type="Rhea" id="RHEA:47848"/>
        <dbReference type="ChEBI" id="CHEBI:15378"/>
        <dbReference type="ChEBI" id="CHEBI:16526"/>
        <dbReference type="ChEBI" id="CHEBI:33019"/>
        <dbReference type="ChEBI" id="CHEBI:37575"/>
        <dbReference type="ChEBI" id="CHEBI:57841"/>
        <dbReference type="ChEBI" id="CHEBI:62890"/>
        <dbReference type="EC" id="2.5.1.3"/>
    </reaction>
</comment>
<dbReference type="CDD" id="cd00564">
    <property type="entry name" value="TMP_TenI"/>
    <property type="match status" value="1"/>
</dbReference>
<organism evidence="13 14">
    <name type="scientific">Thalassobacillus devorans</name>
    <dbReference type="NCBI Taxonomy" id="279813"/>
    <lineage>
        <taxon>Bacteria</taxon>
        <taxon>Bacillati</taxon>
        <taxon>Bacillota</taxon>
        <taxon>Bacilli</taxon>
        <taxon>Bacillales</taxon>
        <taxon>Bacillaceae</taxon>
        <taxon>Thalassobacillus</taxon>
    </lineage>
</organism>
<evidence type="ECO:0000256" key="3">
    <source>
        <dbReference type="ARBA" id="ARBA00022723"/>
    </source>
</evidence>